<feature type="modified residue" description="4-aspartylphosphate" evidence="3 5">
    <location>
        <position position="54"/>
    </location>
</feature>
<dbReference type="SUPFAM" id="SSF52738">
    <property type="entry name" value="Methylesterase CheB, C-terminal domain"/>
    <property type="match status" value="1"/>
</dbReference>
<accession>A0A5C2CAY7</accession>
<dbReference type="PROSITE" id="PS50122">
    <property type="entry name" value="CHEB"/>
    <property type="match status" value="1"/>
</dbReference>
<keyword evidence="3 4" id="KW-0145">Chemotaxis</keyword>
<comment type="similarity">
    <text evidence="3">Belongs to the CheB family.</text>
</comment>
<dbReference type="EMBL" id="CABWLH010000009">
    <property type="protein sequence ID" value="VXB44212.1"/>
    <property type="molecule type" value="Genomic_DNA"/>
</dbReference>
<dbReference type="GO" id="GO:0005737">
    <property type="term" value="C:cytoplasm"/>
    <property type="evidence" value="ECO:0007669"/>
    <property type="project" value="UniProtKB-SubCell"/>
</dbReference>
<dbReference type="Pfam" id="PF01339">
    <property type="entry name" value="CheB_methylest"/>
    <property type="match status" value="1"/>
</dbReference>
<dbReference type="InterPro" id="IPR035909">
    <property type="entry name" value="CheB_C"/>
</dbReference>
<dbReference type="AlphaFoldDB" id="A0A653QMX5"/>
<dbReference type="InterPro" id="IPR001789">
    <property type="entry name" value="Sig_transdc_resp-reg_receiver"/>
</dbReference>
<dbReference type="CDD" id="cd16432">
    <property type="entry name" value="CheB_Rec"/>
    <property type="match status" value="1"/>
</dbReference>
<name>A0A653QMX5_BACAB</name>
<organism evidence="8 9">
    <name type="scientific">Bacillus altitudinis</name>
    <dbReference type="NCBI Taxonomy" id="293387"/>
    <lineage>
        <taxon>Bacteria</taxon>
        <taxon>Bacillati</taxon>
        <taxon>Bacillota</taxon>
        <taxon>Bacilli</taxon>
        <taxon>Bacillales</taxon>
        <taxon>Bacillaceae</taxon>
        <taxon>Bacillus</taxon>
    </lineage>
</organism>
<evidence type="ECO:0000256" key="1">
    <source>
        <dbReference type="ARBA" id="ARBA00022801"/>
    </source>
</evidence>
<feature type="active site" evidence="3 4">
    <location>
        <position position="299"/>
    </location>
</feature>
<evidence type="ECO:0000313" key="8">
    <source>
        <dbReference type="EMBL" id="VXB44212.1"/>
    </source>
</evidence>
<dbReference type="Pfam" id="PF00072">
    <property type="entry name" value="Response_reg"/>
    <property type="match status" value="1"/>
</dbReference>
<sequence>MIRVLVVDDSAFMRKLISDFLSAEQEIEVVGTARNGEDALKRIKELNPDVVTLDVEMPVLNGTEALKQILAEHDLAVIMVSSQTKQGKELTIHCLELGAFDFVTKPSGSISLDLHKVRGQIVERVLAAGLSRKRTEKQVSPKPFMKPPSPIPAVAPRLQEVRSGSSLRKIISIGTSTGGPRALQRVVTKLPKDIEAPILIVQHMPAGFTASLATRLDHLSQITIKEAQDGDIAKNGVAYIAPGGLNMSLHEQGAALVIRLSPEDTDSRHKPSVNYLFESISNIKGYEKIAVIMTGMGSDGTEGVKKMVASGHTKVIAEKEESCVVFGMPKSVIKAGLAHETRHVDDIAHAIISSMKKERA</sequence>
<protein>
    <recommendedName>
        <fullName evidence="3">Protein-glutamate methylesterase/protein-glutamine glutaminase</fullName>
        <ecNumber evidence="3">3.1.1.61</ecNumber>
        <ecNumber evidence="3">3.5.1.44</ecNumber>
    </recommendedName>
</protein>
<dbReference type="InterPro" id="IPR008248">
    <property type="entry name" value="CheB-like"/>
</dbReference>
<comment type="function">
    <text evidence="3">Involved in chemotaxis. Part of a chemotaxis signal transduction system that modulates chemotaxis in response to various stimuli. Catalyzes the demethylation of specific methylglutamate residues introduced into the chemoreceptors (methyl-accepting chemotaxis proteins or MCP) by CheR. Also mediates the irreversible deamidation of specific glutamine residues to glutamic acid.</text>
</comment>
<keyword evidence="3 5" id="KW-0597">Phosphoprotein</keyword>
<dbReference type="Gene3D" id="3.40.50.180">
    <property type="entry name" value="Methylesterase CheB, C-terminal domain"/>
    <property type="match status" value="1"/>
</dbReference>
<dbReference type="EC" id="3.5.1.44" evidence="3"/>
<dbReference type="SMART" id="SM00448">
    <property type="entry name" value="REC"/>
    <property type="match status" value="1"/>
</dbReference>
<evidence type="ECO:0000313" key="9">
    <source>
        <dbReference type="Proteomes" id="UP000433089"/>
    </source>
</evidence>
<dbReference type="GO" id="GO:0050568">
    <property type="term" value="F:protein-glutamine glutaminase activity"/>
    <property type="evidence" value="ECO:0007669"/>
    <property type="project" value="UniProtKB-UniRule"/>
</dbReference>
<dbReference type="PANTHER" id="PTHR42872:SF3">
    <property type="entry name" value="PROTEIN-GLUTAMATE METHYLESTERASE_PROTEIN-GLUTAMINE GLUTAMINASE 1"/>
    <property type="match status" value="1"/>
</dbReference>
<comment type="subcellular location">
    <subcellularLocation>
        <location evidence="3">Cytoplasm</location>
    </subcellularLocation>
</comment>
<dbReference type="PROSITE" id="PS50110">
    <property type="entry name" value="RESPONSE_REGULATORY"/>
    <property type="match status" value="1"/>
</dbReference>
<gene>
    <name evidence="3 8" type="primary">cheB</name>
    <name evidence="8" type="ORF">BACI348_40746</name>
</gene>
<dbReference type="Gene3D" id="3.40.50.2300">
    <property type="match status" value="1"/>
</dbReference>
<dbReference type="RefSeq" id="WP_024720361.1">
    <property type="nucleotide sequence ID" value="NZ_CASCJR010000042.1"/>
</dbReference>
<dbReference type="EC" id="3.1.1.61" evidence="3"/>
<dbReference type="PANTHER" id="PTHR42872">
    <property type="entry name" value="PROTEIN-GLUTAMATE METHYLESTERASE/PROTEIN-GLUTAMINE GLUTAMINASE"/>
    <property type="match status" value="1"/>
</dbReference>
<accession>A0A653QMX5</accession>
<evidence type="ECO:0000256" key="4">
    <source>
        <dbReference type="PROSITE-ProRule" id="PRU00050"/>
    </source>
</evidence>
<dbReference type="SUPFAM" id="SSF52172">
    <property type="entry name" value="CheY-like"/>
    <property type="match status" value="1"/>
</dbReference>
<feature type="active site" evidence="3 4">
    <location>
        <position position="203"/>
    </location>
</feature>
<dbReference type="PIRSF" id="PIRSF000876">
    <property type="entry name" value="RR_chemtxs_CheB"/>
    <property type="match status" value="1"/>
</dbReference>
<dbReference type="GO" id="GO:0006935">
    <property type="term" value="P:chemotaxis"/>
    <property type="evidence" value="ECO:0007669"/>
    <property type="project" value="UniProtKB-UniRule"/>
</dbReference>
<dbReference type="InterPro" id="IPR000673">
    <property type="entry name" value="Sig_transdc_resp-reg_Me-estase"/>
</dbReference>
<feature type="domain" description="Response regulatory" evidence="6">
    <location>
        <begin position="3"/>
        <end position="120"/>
    </location>
</feature>
<dbReference type="CDD" id="cd17541">
    <property type="entry name" value="REC_CheB-like"/>
    <property type="match status" value="1"/>
</dbReference>
<evidence type="ECO:0000256" key="3">
    <source>
        <dbReference type="HAMAP-Rule" id="MF_00099"/>
    </source>
</evidence>
<keyword evidence="1 3" id="KW-0378">Hydrolase</keyword>
<dbReference type="HAMAP" id="MF_00099">
    <property type="entry name" value="CheB_chemtxs"/>
    <property type="match status" value="1"/>
</dbReference>
<dbReference type="NCBIfam" id="NF001965">
    <property type="entry name" value="PRK00742.1"/>
    <property type="match status" value="1"/>
</dbReference>
<evidence type="ECO:0000259" key="6">
    <source>
        <dbReference type="PROSITE" id="PS50110"/>
    </source>
</evidence>
<proteinExistence type="inferred from homology"/>
<evidence type="ECO:0000259" key="7">
    <source>
        <dbReference type="PROSITE" id="PS50122"/>
    </source>
</evidence>
<feature type="domain" description="CheB-type methylesterase" evidence="7">
    <location>
        <begin position="163"/>
        <end position="358"/>
    </location>
</feature>
<comment type="domain">
    <text evidence="3">Contains a C-terminal catalytic domain, and an N-terminal region which modulates catalytic activity.</text>
</comment>
<reference evidence="8 9" key="1">
    <citation type="submission" date="2019-10" db="EMBL/GenBank/DDBJ databases">
        <authorList>
            <person name="Karimi E."/>
        </authorList>
    </citation>
    <scope>NUCLEOTIDE SEQUENCE [LARGE SCALE GENOMIC DNA]</scope>
    <source>
        <strain evidence="8">Bacillus sp. 348</strain>
    </source>
</reference>
<dbReference type="GO" id="GO:0000156">
    <property type="term" value="F:phosphorelay response regulator activity"/>
    <property type="evidence" value="ECO:0007669"/>
    <property type="project" value="InterPro"/>
</dbReference>
<dbReference type="InterPro" id="IPR011006">
    <property type="entry name" value="CheY-like_superfamily"/>
</dbReference>
<comment type="PTM">
    <text evidence="3">Phosphorylated by CheA. Phosphorylation of the N-terminal regulatory domain activates the methylesterase activity.</text>
</comment>
<dbReference type="Proteomes" id="UP000433089">
    <property type="component" value="Unassembled WGS sequence"/>
</dbReference>
<feature type="active site" evidence="3 4">
    <location>
        <position position="176"/>
    </location>
</feature>
<dbReference type="GO" id="GO:0008984">
    <property type="term" value="F:protein-glutamate methylesterase activity"/>
    <property type="evidence" value="ECO:0007669"/>
    <property type="project" value="UniProtKB-UniRule"/>
</dbReference>
<keyword evidence="3" id="KW-0963">Cytoplasm</keyword>
<comment type="catalytic activity">
    <reaction evidence="2 3">
        <text>[protein]-L-glutamate 5-O-methyl ester + H2O = L-glutamyl-[protein] + methanol + H(+)</text>
        <dbReference type="Rhea" id="RHEA:23236"/>
        <dbReference type="Rhea" id="RHEA-COMP:10208"/>
        <dbReference type="Rhea" id="RHEA-COMP:10311"/>
        <dbReference type="ChEBI" id="CHEBI:15377"/>
        <dbReference type="ChEBI" id="CHEBI:15378"/>
        <dbReference type="ChEBI" id="CHEBI:17790"/>
        <dbReference type="ChEBI" id="CHEBI:29973"/>
        <dbReference type="ChEBI" id="CHEBI:82795"/>
        <dbReference type="EC" id="3.1.1.61"/>
    </reaction>
</comment>
<evidence type="ECO:0000256" key="2">
    <source>
        <dbReference type="ARBA" id="ARBA00048267"/>
    </source>
</evidence>
<comment type="catalytic activity">
    <reaction evidence="3">
        <text>L-glutaminyl-[protein] + H2O = L-glutamyl-[protein] + NH4(+)</text>
        <dbReference type="Rhea" id="RHEA:16441"/>
        <dbReference type="Rhea" id="RHEA-COMP:10207"/>
        <dbReference type="Rhea" id="RHEA-COMP:10208"/>
        <dbReference type="ChEBI" id="CHEBI:15377"/>
        <dbReference type="ChEBI" id="CHEBI:28938"/>
        <dbReference type="ChEBI" id="CHEBI:29973"/>
        <dbReference type="ChEBI" id="CHEBI:30011"/>
        <dbReference type="EC" id="3.5.1.44"/>
    </reaction>
</comment>
<evidence type="ECO:0000256" key="5">
    <source>
        <dbReference type="PROSITE-ProRule" id="PRU00169"/>
    </source>
</evidence>